<name>A0A9P4I194_9PEZI</name>
<protein>
    <recommendedName>
        <fullName evidence="4">CENP-V/GFA domain-containing protein</fullName>
    </recommendedName>
</protein>
<accession>A0A9P4I194</accession>
<dbReference type="EMBL" id="ML978712">
    <property type="protein sequence ID" value="KAF2090915.1"/>
    <property type="molecule type" value="Genomic_DNA"/>
</dbReference>
<evidence type="ECO:0008006" key="4">
    <source>
        <dbReference type="Google" id="ProtNLM"/>
    </source>
</evidence>
<keyword evidence="3" id="KW-1185">Reference proteome</keyword>
<sequence>MDNALHGSCACGRNQYVVEIPSTSTRAAQVLLDNSSLNRKLLSIPAPFTAWLRVPLSWYSSSAHSLFPDETPQSIRRTFVSPESRSHARRQFCGYCGTPLSTWEERTREDADYISITLGSLLEDSVSRLEEMGLMGGEDEEEDQGGPVVAAASTGNRSSLFAPLQVPRNRGAPWFESLIEDGRLGRIKRNRGGYTSADGSVREEWEVVEWTGDSDEGVSAAGNGKRKFGQGEGTTDVSMSGA</sequence>
<evidence type="ECO:0000313" key="2">
    <source>
        <dbReference type="EMBL" id="KAF2090915.1"/>
    </source>
</evidence>
<gene>
    <name evidence="2" type="ORF">K490DRAFT_34659</name>
</gene>
<proteinExistence type="predicted"/>
<comment type="caution">
    <text evidence="2">The sequence shown here is derived from an EMBL/GenBank/DDBJ whole genome shotgun (WGS) entry which is preliminary data.</text>
</comment>
<dbReference type="AlphaFoldDB" id="A0A9P4I194"/>
<dbReference type="Gene3D" id="2.170.150.70">
    <property type="match status" value="1"/>
</dbReference>
<evidence type="ECO:0000256" key="1">
    <source>
        <dbReference type="SAM" id="MobiDB-lite"/>
    </source>
</evidence>
<dbReference type="Proteomes" id="UP000799776">
    <property type="component" value="Unassembled WGS sequence"/>
</dbReference>
<dbReference type="OrthoDB" id="3907216at2759"/>
<feature type="region of interest" description="Disordered" evidence="1">
    <location>
        <begin position="213"/>
        <end position="242"/>
    </location>
</feature>
<feature type="compositionally biased region" description="Polar residues" evidence="1">
    <location>
        <begin position="233"/>
        <end position="242"/>
    </location>
</feature>
<reference evidence="2" key="1">
    <citation type="journal article" date="2020" name="Stud. Mycol.">
        <title>101 Dothideomycetes genomes: a test case for predicting lifestyles and emergence of pathogens.</title>
        <authorList>
            <person name="Haridas S."/>
            <person name="Albert R."/>
            <person name="Binder M."/>
            <person name="Bloem J."/>
            <person name="Labutti K."/>
            <person name="Salamov A."/>
            <person name="Andreopoulos B."/>
            <person name="Baker S."/>
            <person name="Barry K."/>
            <person name="Bills G."/>
            <person name="Bluhm B."/>
            <person name="Cannon C."/>
            <person name="Castanera R."/>
            <person name="Culley D."/>
            <person name="Daum C."/>
            <person name="Ezra D."/>
            <person name="Gonzalez J."/>
            <person name="Henrissat B."/>
            <person name="Kuo A."/>
            <person name="Liang C."/>
            <person name="Lipzen A."/>
            <person name="Lutzoni F."/>
            <person name="Magnuson J."/>
            <person name="Mondo S."/>
            <person name="Nolan M."/>
            <person name="Ohm R."/>
            <person name="Pangilinan J."/>
            <person name="Park H.-J."/>
            <person name="Ramirez L."/>
            <person name="Alfaro M."/>
            <person name="Sun H."/>
            <person name="Tritt A."/>
            <person name="Yoshinaga Y."/>
            <person name="Zwiers L.-H."/>
            <person name="Turgeon B."/>
            <person name="Goodwin S."/>
            <person name="Spatafora J."/>
            <person name="Crous P."/>
            <person name="Grigoriev I."/>
        </authorList>
    </citation>
    <scope>NUCLEOTIDE SEQUENCE</scope>
    <source>
        <strain evidence="2">CBS 121410</strain>
    </source>
</reference>
<organism evidence="2 3">
    <name type="scientific">Saccharata proteae CBS 121410</name>
    <dbReference type="NCBI Taxonomy" id="1314787"/>
    <lineage>
        <taxon>Eukaryota</taxon>
        <taxon>Fungi</taxon>
        <taxon>Dikarya</taxon>
        <taxon>Ascomycota</taxon>
        <taxon>Pezizomycotina</taxon>
        <taxon>Dothideomycetes</taxon>
        <taxon>Dothideomycetes incertae sedis</taxon>
        <taxon>Botryosphaeriales</taxon>
        <taxon>Saccharataceae</taxon>
        <taxon>Saccharata</taxon>
    </lineage>
</organism>
<evidence type="ECO:0000313" key="3">
    <source>
        <dbReference type="Proteomes" id="UP000799776"/>
    </source>
</evidence>